<dbReference type="EMBL" id="QSCS01000007">
    <property type="protein sequence ID" value="RGY27529.1"/>
    <property type="molecule type" value="Genomic_DNA"/>
</dbReference>
<feature type="transmembrane region" description="Helical" evidence="1">
    <location>
        <begin position="18"/>
        <end position="35"/>
    </location>
</feature>
<comment type="caution">
    <text evidence="2">The sequence shown here is derived from an EMBL/GenBank/DDBJ whole genome shotgun (WGS) entry which is preliminary data.</text>
</comment>
<keyword evidence="1" id="KW-0472">Membrane</keyword>
<accession>A0A413J815</accession>
<dbReference type="Proteomes" id="UP000284431">
    <property type="component" value="Unassembled WGS sequence"/>
</dbReference>
<organism evidence="2 3">
    <name type="scientific">Bacteroides caccae</name>
    <dbReference type="NCBI Taxonomy" id="47678"/>
    <lineage>
        <taxon>Bacteria</taxon>
        <taxon>Pseudomonadati</taxon>
        <taxon>Bacteroidota</taxon>
        <taxon>Bacteroidia</taxon>
        <taxon>Bacteroidales</taxon>
        <taxon>Bacteroidaceae</taxon>
        <taxon>Bacteroides</taxon>
    </lineage>
</organism>
<protein>
    <submittedName>
        <fullName evidence="2">Uncharacterized protein</fullName>
    </submittedName>
</protein>
<gene>
    <name evidence="2" type="ORF">DXA49_05620</name>
</gene>
<evidence type="ECO:0000313" key="3">
    <source>
        <dbReference type="Proteomes" id="UP000284431"/>
    </source>
</evidence>
<reference evidence="2 3" key="1">
    <citation type="submission" date="2018-08" db="EMBL/GenBank/DDBJ databases">
        <title>A genome reference for cultivated species of the human gut microbiota.</title>
        <authorList>
            <person name="Zou Y."/>
            <person name="Xue W."/>
            <person name="Luo G."/>
        </authorList>
    </citation>
    <scope>NUCLEOTIDE SEQUENCE [LARGE SCALE GENOMIC DNA]</scope>
    <source>
        <strain evidence="2 3">OF02-6LB</strain>
    </source>
</reference>
<dbReference type="AlphaFoldDB" id="A0A413J815"/>
<keyword evidence="1" id="KW-1133">Transmembrane helix</keyword>
<name>A0A413J815_9BACE</name>
<evidence type="ECO:0000313" key="2">
    <source>
        <dbReference type="EMBL" id="RGY27529.1"/>
    </source>
</evidence>
<sequence length="77" mass="9399">MKITGKVHKRKKIIIKQFIIYCYIIKYCIFAFENIKYLHKIQEGYIKIKAEKVHLNIQIIFKVLIFYYCCPLKLKRA</sequence>
<keyword evidence="1" id="KW-0812">Transmembrane</keyword>
<evidence type="ECO:0000256" key="1">
    <source>
        <dbReference type="SAM" id="Phobius"/>
    </source>
</evidence>
<feature type="transmembrane region" description="Helical" evidence="1">
    <location>
        <begin position="55"/>
        <end position="74"/>
    </location>
</feature>
<proteinExistence type="predicted"/>